<comment type="caution">
    <text evidence="2">The sequence shown here is derived from an EMBL/GenBank/DDBJ whole genome shotgun (WGS) entry which is preliminary data.</text>
</comment>
<dbReference type="EMBL" id="JAGXEW010000059">
    <property type="protein sequence ID" value="KAK1150496.1"/>
    <property type="molecule type" value="Genomic_DNA"/>
</dbReference>
<accession>A0AAD8FQM8</accession>
<protein>
    <submittedName>
        <fullName evidence="2">Uncharacterized protein</fullName>
    </submittedName>
</protein>
<evidence type="ECO:0000313" key="3">
    <source>
        <dbReference type="Proteomes" id="UP001230051"/>
    </source>
</evidence>
<sequence>MLSCRDFMGWTCKQCTQASRTASPQNPPVTHTPLREEGQGEGLPGRGGRHEPQCVQEAGHQGVQEQSVCFRPTGPTTPPVDYQHAQTGEGLGEDWERTGSSMPAQRMQILNDGAGPGVGGVLRCHRVRSQSLMSPLTLSQSPSRRLWQLKDFSVL</sequence>
<keyword evidence="3" id="KW-1185">Reference proteome</keyword>
<evidence type="ECO:0000313" key="2">
    <source>
        <dbReference type="EMBL" id="KAK1150496.1"/>
    </source>
</evidence>
<dbReference type="AlphaFoldDB" id="A0AAD8FQM8"/>
<reference evidence="2" key="1">
    <citation type="submission" date="2022-02" db="EMBL/GenBank/DDBJ databases">
        <title>Atlantic sturgeon de novo genome assembly.</title>
        <authorList>
            <person name="Stock M."/>
            <person name="Klopp C."/>
            <person name="Guiguen Y."/>
            <person name="Cabau C."/>
            <person name="Parinello H."/>
            <person name="Santidrian Yebra-Pimentel E."/>
            <person name="Kuhl H."/>
            <person name="Dirks R.P."/>
            <person name="Guessner J."/>
            <person name="Wuertz S."/>
            <person name="Du K."/>
            <person name="Schartl M."/>
        </authorList>
    </citation>
    <scope>NUCLEOTIDE SEQUENCE</scope>
    <source>
        <strain evidence="2">STURGEONOMICS-FGT-2020</strain>
        <tissue evidence="2">Whole blood</tissue>
    </source>
</reference>
<gene>
    <name evidence="2" type="ORF">AOXY_G33926</name>
</gene>
<proteinExistence type="predicted"/>
<organism evidence="2 3">
    <name type="scientific">Acipenser oxyrinchus oxyrinchus</name>
    <dbReference type="NCBI Taxonomy" id="40147"/>
    <lineage>
        <taxon>Eukaryota</taxon>
        <taxon>Metazoa</taxon>
        <taxon>Chordata</taxon>
        <taxon>Craniata</taxon>
        <taxon>Vertebrata</taxon>
        <taxon>Euteleostomi</taxon>
        <taxon>Actinopterygii</taxon>
        <taxon>Chondrostei</taxon>
        <taxon>Acipenseriformes</taxon>
        <taxon>Acipenseridae</taxon>
        <taxon>Acipenser</taxon>
    </lineage>
</organism>
<feature type="region of interest" description="Disordered" evidence="1">
    <location>
        <begin position="16"/>
        <end position="101"/>
    </location>
</feature>
<evidence type="ECO:0000256" key="1">
    <source>
        <dbReference type="SAM" id="MobiDB-lite"/>
    </source>
</evidence>
<dbReference type="Proteomes" id="UP001230051">
    <property type="component" value="Unassembled WGS sequence"/>
</dbReference>
<name>A0AAD8FQM8_ACIOX</name>